<evidence type="ECO:0000313" key="9">
    <source>
        <dbReference type="Proteomes" id="UP000050833"/>
    </source>
</evidence>
<keyword evidence="4" id="KW-0378">Hydrolase</keyword>
<reference evidence="8 9" key="1">
    <citation type="submission" date="2015-10" db="EMBL/GenBank/DDBJ databases">
        <title>Butyribacter intestini gen. nov., sp. nov., a butyric acid-producing bacterium of the family Lachnospiraceae isolated from the human faeces.</title>
        <authorList>
            <person name="Zou Y."/>
            <person name="Xue W."/>
            <person name="Luo G."/>
            <person name="Lv M."/>
        </authorList>
    </citation>
    <scope>NUCLEOTIDE SEQUENCE [LARGE SCALE GENOMIC DNA]</scope>
    <source>
        <strain evidence="8 9">TF01-11</strain>
    </source>
</reference>
<organism evidence="8 9">
    <name type="scientific">Butyribacter intestini</name>
    <dbReference type="NCBI Taxonomy" id="1703332"/>
    <lineage>
        <taxon>Bacteria</taxon>
        <taxon>Bacillati</taxon>
        <taxon>Bacillota</taxon>
        <taxon>Clostridia</taxon>
        <taxon>Lachnospirales</taxon>
        <taxon>Lachnospiraceae</taxon>
        <taxon>Butyribacter</taxon>
    </lineage>
</organism>
<evidence type="ECO:0000256" key="2">
    <source>
        <dbReference type="ARBA" id="ARBA00022722"/>
    </source>
</evidence>
<proteinExistence type="inferred from homology"/>
<evidence type="ECO:0000256" key="5">
    <source>
        <dbReference type="ARBA" id="ARBA00035648"/>
    </source>
</evidence>
<keyword evidence="2" id="KW-0540">Nuclease</keyword>
<dbReference type="AlphaFoldDB" id="A0AAW3JVK8"/>
<dbReference type="PANTHER" id="PTHR30636:SF3">
    <property type="entry name" value="UPF0701 PROTEIN YICC"/>
    <property type="match status" value="1"/>
</dbReference>
<dbReference type="Pfam" id="PF03755">
    <property type="entry name" value="YicC-like_N"/>
    <property type="match status" value="1"/>
</dbReference>
<evidence type="ECO:0000256" key="1">
    <source>
        <dbReference type="ARBA" id="ARBA00001968"/>
    </source>
</evidence>
<feature type="domain" description="Endoribonuclease YicC-like N-terminal" evidence="6">
    <location>
        <begin position="2"/>
        <end position="162"/>
    </location>
</feature>
<evidence type="ECO:0000256" key="3">
    <source>
        <dbReference type="ARBA" id="ARBA00022759"/>
    </source>
</evidence>
<dbReference type="PANTHER" id="PTHR30636">
    <property type="entry name" value="UPF0701 PROTEIN YICC"/>
    <property type="match status" value="1"/>
</dbReference>
<comment type="caution">
    <text evidence="8">The sequence shown here is derived from an EMBL/GenBank/DDBJ whole genome shotgun (WGS) entry which is preliminary data.</text>
</comment>
<evidence type="ECO:0000313" key="8">
    <source>
        <dbReference type="EMBL" id="KQC86578.1"/>
    </source>
</evidence>
<sequence length="298" mass="34581">MIKSMTGYGRHETVTDDYKILIEIKSVNHRYCDLNIKLPKKFNAYENELRGILKGYAARGKIDAYISYEDYSEKNVEVRYHDNIAGGYMEAIEKAEKLYSTKFPGASLKYPAATDFLKLPEVISLETKEVEDESLQNDLKETFEEACKMFRESREREGEHLKMDILSKLDYILKLVKKIEERSPEILAEYRQKIMTKVEELLGDKQIDDTILATELTVFADKVCVDEETVRLHSHIKNMRDTLSKDESIGRKLDFLAQEMNREANTILSKANDMKLSADAIDLKTEIEKIREQIQNIE</sequence>
<dbReference type="InterPro" id="IPR005229">
    <property type="entry name" value="YicC/YloC-like"/>
</dbReference>
<name>A0AAW3JVK8_9FIRM</name>
<dbReference type="GO" id="GO:0004521">
    <property type="term" value="F:RNA endonuclease activity"/>
    <property type="evidence" value="ECO:0007669"/>
    <property type="project" value="InterPro"/>
</dbReference>
<evidence type="ECO:0008006" key="10">
    <source>
        <dbReference type="Google" id="ProtNLM"/>
    </source>
</evidence>
<evidence type="ECO:0000259" key="7">
    <source>
        <dbReference type="Pfam" id="PF08340"/>
    </source>
</evidence>
<accession>A0AAW3JVK8</accession>
<feature type="domain" description="Endoribonuclease YicC-like C-terminal" evidence="7">
    <location>
        <begin position="179"/>
        <end position="298"/>
    </location>
</feature>
<keyword evidence="9" id="KW-1185">Reference proteome</keyword>
<keyword evidence="3" id="KW-0255">Endonuclease</keyword>
<dbReference type="InterPro" id="IPR013551">
    <property type="entry name" value="YicC-like_C"/>
</dbReference>
<evidence type="ECO:0000256" key="4">
    <source>
        <dbReference type="ARBA" id="ARBA00022801"/>
    </source>
</evidence>
<dbReference type="GO" id="GO:0016787">
    <property type="term" value="F:hydrolase activity"/>
    <property type="evidence" value="ECO:0007669"/>
    <property type="project" value="UniProtKB-KW"/>
</dbReference>
<dbReference type="NCBIfam" id="TIGR00255">
    <property type="entry name" value="YicC/YloC family endoribonuclease"/>
    <property type="match status" value="1"/>
</dbReference>
<dbReference type="Proteomes" id="UP000050833">
    <property type="component" value="Unassembled WGS sequence"/>
</dbReference>
<dbReference type="EMBL" id="LLKB01000001">
    <property type="protein sequence ID" value="KQC86578.1"/>
    <property type="molecule type" value="Genomic_DNA"/>
</dbReference>
<dbReference type="Pfam" id="PF08340">
    <property type="entry name" value="YicC-like_C"/>
    <property type="match status" value="1"/>
</dbReference>
<comment type="cofactor">
    <cofactor evidence="1">
        <name>a divalent metal cation</name>
        <dbReference type="ChEBI" id="CHEBI:60240"/>
    </cofactor>
</comment>
<dbReference type="RefSeq" id="WP_055942262.1">
    <property type="nucleotide sequence ID" value="NZ_JAQDCV010000001.1"/>
</dbReference>
<dbReference type="InterPro" id="IPR013527">
    <property type="entry name" value="YicC-like_N"/>
</dbReference>
<evidence type="ECO:0000259" key="6">
    <source>
        <dbReference type="Pfam" id="PF03755"/>
    </source>
</evidence>
<gene>
    <name evidence="8" type="ORF">APZ18_05240</name>
</gene>
<protein>
    <recommendedName>
        <fullName evidence="10">YicC-like family, N-terminal region</fullName>
    </recommendedName>
</protein>
<comment type="similarity">
    <text evidence="5">Belongs to the YicC/YloC family.</text>
</comment>